<dbReference type="PANTHER" id="PTHR22600:SF26">
    <property type="entry name" value="BETA-N-ACETYLHEXOSAMINIDASE"/>
    <property type="match status" value="1"/>
</dbReference>
<evidence type="ECO:0000256" key="3">
    <source>
        <dbReference type="ARBA" id="ARBA00022729"/>
    </source>
</evidence>
<dbReference type="InterPro" id="IPR029019">
    <property type="entry name" value="HEX_eukaryotic_N"/>
</dbReference>
<protein>
    <recommendedName>
        <fullName evidence="7">Beta-hexosaminidase</fullName>
        <ecNumber evidence="7">3.2.1.52</ecNumber>
    </recommendedName>
</protein>
<keyword evidence="6 7" id="KW-0326">Glycosidase</keyword>
<dbReference type="SUPFAM" id="SSF55545">
    <property type="entry name" value="beta-N-acetylhexosaminidase-like domain"/>
    <property type="match status" value="1"/>
</dbReference>
<dbReference type="Gene3D" id="3.30.379.10">
    <property type="entry name" value="Chitobiase/beta-hexosaminidase domain 2-like"/>
    <property type="match status" value="1"/>
</dbReference>
<dbReference type="InterPro" id="IPR029018">
    <property type="entry name" value="Hex-like_dom2"/>
</dbReference>
<comment type="catalytic activity">
    <reaction evidence="1 7">
        <text>Hydrolysis of terminal non-reducing N-acetyl-D-hexosamine residues in N-acetyl-beta-D-hexosaminides.</text>
        <dbReference type="EC" id="3.2.1.52"/>
    </reaction>
</comment>
<evidence type="ECO:0000256" key="4">
    <source>
        <dbReference type="ARBA" id="ARBA00022801"/>
    </source>
</evidence>
<feature type="active site" description="Proton donor" evidence="8">
    <location>
        <position position="375"/>
    </location>
</feature>
<dbReference type="EC" id="3.2.1.52" evidence="7"/>
<organism evidence="12 13">
    <name type="scientific">Puccinia striiformis f. sp. tritici PST-78</name>
    <dbReference type="NCBI Taxonomy" id="1165861"/>
    <lineage>
        <taxon>Eukaryota</taxon>
        <taxon>Fungi</taxon>
        <taxon>Dikarya</taxon>
        <taxon>Basidiomycota</taxon>
        <taxon>Pucciniomycotina</taxon>
        <taxon>Pucciniomycetes</taxon>
        <taxon>Pucciniales</taxon>
        <taxon>Pucciniaceae</taxon>
        <taxon>Puccinia</taxon>
    </lineage>
</organism>
<dbReference type="GO" id="GO:0004563">
    <property type="term" value="F:beta-N-acetylhexosaminidase activity"/>
    <property type="evidence" value="ECO:0007669"/>
    <property type="project" value="UniProtKB-EC"/>
</dbReference>
<keyword evidence="3 9" id="KW-0732">Signal</keyword>
<evidence type="ECO:0000256" key="1">
    <source>
        <dbReference type="ARBA" id="ARBA00001231"/>
    </source>
</evidence>
<dbReference type="InterPro" id="IPR017853">
    <property type="entry name" value="GH"/>
</dbReference>
<feature type="chain" id="PRO_5005549220" description="Beta-hexosaminidase" evidence="9">
    <location>
        <begin position="22"/>
        <end position="601"/>
    </location>
</feature>
<dbReference type="InterPro" id="IPR015883">
    <property type="entry name" value="Glyco_hydro_20_cat"/>
</dbReference>
<dbReference type="GO" id="GO:0016020">
    <property type="term" value="C:membrane"/>
    <property type="evidence" value="ECO:0007669"/>
    <property type="project" value="TreeGrafter"/>
</dbReference>
<keyword evidence="4 7" id="KW-0378">Hydrolase</keyword>
<dbReference type="PRINTS" id="PR00738">
    <property type="entry name" value="GLHYDRLASE20"/>
</dbReference>
<evidence type="ECO:0000313" key="12">
    <source>
        <dbReference type="EMBL" id="KNE92543.1"/>
    </source>
</evidence>
<reference evidence="13" key="1">
    <citation type="submission" date="2014-03" db="EMBL/GenBank/DDBJ databases">
        <title>The Genome Sequence of Puccinia striiformis f. sp. tritici PST-78.</title>
        <authorList>
            <consortium name="The Broad Institute Genome Sequencing Platform"/>
            <person name="Cuomo C."/>
            <person name="Hulbert S."/>
            <person name="Chen X."/>
            <person name="Walker B."/>
            <person name="Young S.K."/>
            <person name="Zeng Q."/>
            <person name="Gargeya S."/>
            <person name="Fitzgerald M."/>
            <person name="Haas B."/>
            <person name="Abouelleil A."/>
            <person name="Alvarado L."/>
            <person name="Arachchi H.M."/>
            <person name="Berlin A.M."/>
            <person name="Chapman S.B."/>
            <person name="Goldberg J."/>
            <person name="Griggs A."/>
            <person name="Gujja S."/>
            <person name="Hansen M."/>
            <person name="Howarth C."/>
            <person name="Imamovic A."/>
            <person name="Larimer J."/>
            <person name="McCowan C."/>
            <person name="Montmayeur A."/>
            <person name="Murphy C."/>
            <person name="Neiman D."/>
            <person name="Pearson M."/>
            <person name="Priest M."/>
            <person name="Roberts A."/>
            <person name="Saif S."/>
            <person name="Shea T."/>
            <person name="Sisk P."/>
            <person name="Sykes S."/>
            <person name="Wortman J."/>
            <person name="Nusbaum C."/>
            <person name="Birren B."/>
        </authorList>
    </citation>
    <scope>NUCLEOTIDE SEQUENCE [LARGE SCALE GENOMIC DNA]</scope>
    <source>
        <strain evidence="13">race PST-78</strain>
    </source>
</reference>
<evidence type="ECO:0000256" key="9">
    <source>
        <dbReference type="SAM" id="SignalP"/>
    </source>
</evidence>
<dbReference type="STRING" id="1165861.A0A0L0UZT5"/>
<dbReference type="Proteomes" id="UP000054564">
    <property type="component" value="Unassembled WGS sequence"/>
</dbReference>
<evidence type="ECO:0000256" key="8">
    <source>
        <dbReference type="PIRSR" id="PIRSR001093-1"/>
    </source>
</evidence>
<dbReference type="OrthoDB" id="428480at2759"/>
<dbReference type="GO" id="GO:0005975">
    <property type="term" value="P:carbohydrate metabolic process"/>
    <property type="evidence" value="ECO:0007669"/>
    <property type="project" value="InterPro"/>
</dbReference>
<evidence type="ECO:0000256" key="6">
    <source>
        <dbReference type="ARBA" id="ARBA00023295"/>
    </source>
</evidence>
<dbReference type="Gene3D" id="3.20.20.80">
    <property type="entry name" value="Glycosidases"/>
    <property type="match status" value="1"/>
</dbReference>
<dbReference type="AlphaFoldDB" id="A0A0L0UZT5"/>
<proteinExistence type="inferred from homology"/>
<evidence type="ECO:0000256" key="5">
    <source>
        <dbReference type="ARBA" id="ARBA00023180"/>
    </source>
</evidence>
<evidence type="ECO:0000256" key="7">
    <source>
        <dbReference type="PIRNR" id="PIRNR001093"/>
    </source>
</evidence>
<comment type="caution">
    <text evidence="12">The sequence shown here is derived from an EMBL/GenBank/DDBJ whole genome shotgun (WGS) entry which is preliminary data.</text>
</comment>
<dbReference type="FunFam" id="3.20.20.80:FF:000063">
    <property type="entry name" value="Beta-hexosaminidase"/>
    <property type="match status" value="1"/>
</dbReference>
<evidence type="ECO:0000313" key="13">
    <source>
        <dbReference type="Proteomes" id="UP000054564"/>
    </source>
</evidence>
<name>A0A0L0UZT5_9BASI</name>
<keyword evidence="5" id="KW-0325">Glycoprotein</keyword>
<accession>A0A0L0UZT5</accession>
<feature type="domain" description="Glycoside hydrolase family 20 catalytic" evidence="10">
    <location>
        <begin position="216"/>
        <end position="549"/>
    </location>
</feature>
<sequence length="601" mass="68013">MLIKASKGFASLLILLTGSSALWPEPQYHNGNGQQEPIRISPALKITLQPARISSELEETIKETLKLIRQDEHHELVERSISYDQISTEIETLSIELTPSITSAATTCLHLLCDNHLFTNSNYAQSTTTEIQPSIIAEMQLPINERNEAYEIKIERNPNDDDDRYQAILIAHSALGILRGLQSFTQLIYTTKPASPTHPKIKYIHGPLHIKDSPAFPYRGLLLDTSRNYYSIQSIKKTLKAMSYVKLNVLHWHITDSQSWPIQIPSQPNLSSQGSYSEHEIYTMQNLTDITRFANSIGIEILLEVDTPGHTAIIGESFPELIACKDKIPWSHYANEPPAGQLRLADDRSLNLINEIFQVLTSRIPGTLFSSGGDEINKRCYEEDEPTQISLHQKNQTFNQALSRFVLSTHETIRRSGKTPVVWEELVLDEGLPLSTDHTIVSVWRNSSMVHDVIHKGYKIIHGASDYSYLDCGLGGWLGNSINGTSWCDPYKTWQKIYSFDPYKNVPDGQQDQVLGGQALLWSEQTDEQNMDSIIWPRALSTAEVYWTGNRRSRSVNEALPRMHDMRYRLVDRGVRAAPLQPHWCAIRPGQCDLPPGTHEN</sequence>
<gene>
    <name evidence="12" type="ORF">PSTG_14052</name>
</gene>
<dbReference type="Pfam" id="PF14845">
    <property type="entry name" value="Glycohydro_20b2"/>
    <property type="match status" value="1"/>
</dbReference>
<evidence type="ECO:0000259" key="11">
    <source>
        <dbReference type="Pfam" id="PF14845"/>
    </source>
</evidence>
<dbReference type="SUPFAM" id="SSF51445">
    <property type="entry name" value="(Trans)glycosidases"/>
    <property type="match status" value="1"/>
</dbReference>
<comment type="similarity">
    <text evidence="2 7">Belongs to the glycosyl hydrolase 20 family.</text>
</comment>
<keyword evidence="13" id="KW-1185">Reference proteome</keyword>
<dbReference type="PIRSF" id="PIRSF001093">
    <property type="entry name" value="B-hxosamndse_ab_euk"/>
    <property type="match status" value="1"/>
</dbReference>
<dbReference type="Pfam" id="PF00728">
    <property type="entry name" value="Glyco_hydro_20"/>
    <property type="match status" value="1"/>
</dbReference>
<dbReference type="GO" id="GO:0030203">
    <property type="term" value="P:glycosaminoglycan metabolic process"/>
    <property type="evidence" value="ECO:0007669"/>
    <property type="project" value="TreeGrafter"/>
</dbReference>
<evidence type="ECO:0000259" key="10">
    <source>
        <dbReference type="Pfam" id="PF00728"/>
    </source>
</evidence>
<feature type="signal peptide" evidence="9">
    <location>
        <begin position="1"/>
        <end position="21"/>
    </location>
</feature>
<evidence type="ECO:0000256" key="2">
    <source>
        <dbReference type="ARBA" id="ARBA00006285"/>
    </source>
</evidence>
<dbReference type="InterPro" id="IPR025705">
    <property type="entry name" value="Beta_hexosaminidase_sua/sub"/>
</dbReference>
<dbReference type="EMBL" id="AJIL01000161">
    <property type="protein sequence ID" value="KNE92543.1"/>
    <property type="molecule type" value="Genomic_DNA"/>
</dbReference>
<feature type="domain" description="Beta-hexosaminidase eukaryotic type N-terminal" evidence="11">
    <location>
        <begin position="22"/>
        <end position="187"/>
    </location>
</feature>
<dbReference type="PANTHER" id="PTHR22600">
    <property type="entry name" value="BETA-HEXOSAMINIDASE"/>
    <property type="match status" value="1"/>
</dbReference>